<name>A0A8S9LJB0_BRACR</name>
<gene>
    <name evidence="3" type="ORF">F2Q69_00013747</name>
    <name evidence="2" type="ORF">F2Q70_00026117</name>
</gene>
<dbReference type="EMBL" id="QGKY02000094">
    <property type="protein sequence ID" value="KAF2605416.1"/>
    <property type="molecule type" value="Genomic_DNA"/>
</dbReference>
<comment type="caution">
    <text evidence="2">The sequence shown here is derived from an EMBL/GenBank/DDBJ whole genome shotgun (WGS) entry which is preliminary data.</text>
</comment>
<keyword evidence="1" id="KW-0812">Transmembrane</keyword>
<evidence type="ECO:0000256" key="1">
    <source>
        <dbReference type="SAM" id="Phobius"/>
    </source>
</evidence>
<reference evidence="2" key="2">
    <citation type="submission" date="2019-12" db="EMBL/GenBank/DDBJ databases">
        <title>Genome sequencing and annotation of Brassica cretica.</title>
        <authorList>
            <person name="Studholme D.J."/>
            <person name="Sarris P.F."/>
        </authorList>
    </citation>
    <scope>NUCLEOTIDE SEQUENCE</scope>
    <source>
        <strain evidence="2">PFS-102/07</strain>
        <tissue evidence="2">Leaf</tissue>
    </source>
</reference>
<accession>A0A8S9LJB0</accession>
<reference evidence="3" key="1">
    <citation type="submission" date="2019-12" db="EMBL/GenBank/DDBJ databases">
        <title>Genome sequencing and annotation of Brassica cretica.</title>
        <authorList>
            <person name="Studholme D.J."/>
            <person name="Sarris P."/>
        </authorList>
    </citation>
    <scope>NUCLEOTIDE SEQUENCE</scope>
    <source>
        <strain evidence="3">PFS-109/04</strain>
        <tissue evidence="3">Leaf</tissue>
    </source>
</reference>
<proteinExistence type="predicted"/>
<organism evidence="2">
    <name type="scientific">Brassica cretica</name>
    <name type="common">Mustard</name>
    <dbReference type="NCBI Taxonomy" id="69181"/>
    <lineage>
        <taxon>Eukaryota</taxon>
        <taxon>Viridiplantae</taxon>
        <taxon>Streptophyta</taxon>
        <taxon>Embryophyta</taxon>
        <taxon>Tracheophyta</taxon>
        <taxon>Spermatophyta</taxon>
        <taxon>Magnoliopsida</taxon>
        <taxon>eudicotyledons</taxon>
        <taxon>Gunneridae</taxon>
        <taxon>Pentapetalae</taxon>
        <taxon>rosids</taxon>
        <taxon>malvids</taxon>
        <taxon>Brassicales</taxon>
        <taxon>Brassicaceae</taxon>
        <taxon>Brassiceae</taxon>
        <taxon>Brassica</taxon>
    </lineage>
</organism>
<sequence>MAKIKVNVWHFFSREVWTITMPRFDLFAFYREFLLLLKLPTLFILALAQAFVILGRFRFWRFMIYLSIGECCHQCFLKLFSFLGIVSLRLVSADFVDSCFITVVFEKVGLHILFHHDEAVITMEGIL</sequence>
<dbReference type="AlphaFoldDB" id="A0A8S9LJB0"/>
<evidence type="ECO:0000313" key="3">
    <source>
        <dbReference type="EMBL" id="KAF3554951.1"/>
    </source>
</evidence>
<protein>
    <submittedName>
        <fullName evidence="2">Uncharacterized protein</fullName>
    </submittedName>
</protein>
<dbReference type="Proteomes" id="UP000712600">
    <property type="component" value="Unassembled WGS sequence"/>
</dbReference>
<dbReference type="EMBL" id="QGKX02000996">
    <property type="protein sequence ID" value="KAF3554951.1"/>
    <property type="molecule type" value="Genomic_DNA"/>
</dbReference>
<evidence type="ECO:0000313" key="2">
    <source>
        <dbReference type="EMBL" id="KAF2605416.1"/>
    </source>
</evidence>
<keyword evidence="1" id="KW-0472">Membrane</keyword>
<feature type="transmembrane region" description="Helical" evidence="1">
    <location>
        <begin position="33"/>
        <end position="54"/>
    </location>
</feature>
<keyword evidence="1" id="KW-1133">Transmembrane helix</keyword>